<dbReference type="InterPro" id="IPR000182">
    <property type="entry name" value="GNAT_dom"/>
</dbReference>
<comment type="caution">
    <text evidence="4">The sequence shown here is derived from an EMBL/GenBank/DDBJ whole genome shotgun (WGS) entry which is preliminary data.</text>
</comment>
<reference evidence="4 5" key="1">
    <citation type="submission" date="2013-03" db="EMBL/GenBank/DDBJ databases">
        <title>The Genome Sequence of Enterococcus saccharolyticus ATCC_43076 (Illumina only assembly).</title>
        <authorList>
            <consortium name="The Broad Institute Genomics Platform"/>
            <consortium name="The Broad Institute Genome Sequencing Center for Infectious Disease"/>
            <person name="Earl A."/>
            <person name="Russ C."/>
            <person name="Gilmore M."/>
            <person name="Surin D."/>
            <person name="Walker B."/>
            <person name="Young S."/>
            <person name="Zeng Q."/>
            <person name="Gargeya S."/>
            <person name="Fitzgerald M."/>
            <person name="Haas B."/>
            <person name="Abouelleil A."/>
            <person name="Allen A.W."/>
            <person name="Alvarado L."/>
            <person name="Arachchi H.M."/>
            <person name="Berlin A.M."/>
            <person name="Chapman S.B."/>
            <person name="Gainer-Dewar J."/>
            <person name="Goldberg J."/>
            <person name="Griggs A."/>
            <person name="Gujja S."/>
            <person name="Hansen M."/>
            <person name="Howarth C."/>
            <person name="Imamovic A."/>
            <person name="Ireland A."/>
            <person name="Larimer J."/>
            <person name="McCowan C."/>
            <person name="Murphy C."/>
            <person name="Pearson M."/>
            <person name="Poon T.W."/>
            <person name="Priest M."/>
            <person name="Roberts A."/>
            <person name="Saif S."/>
            <person name="Shea T."/>
            <person name="Sisk P."/>
            <person name="Sykes S."/>
            <person name="Wortman J."/>
            <person name="Nusbaum C."/>
            <person name="Birren B."/>
        </authorList>
    </citation>
    <scope>NUCLEOTIDE SEQUENCE [LARGE SCALE GENOMIC DNA]</scope>
    <source>
        <strain evidence="4 5">ATCC 43076</strain>
    </source>
</reference>
<dbReference type="PATRIC" id="fig|1139996.3.peg.1205"/>
<evidence type="ECO:0000256" key="2">
    <source>
        <dbReference type="ARBA" id="ARBA00023315"/>
    </source>
</evidence>
<accession>S0NHU9</accession>
<dbReference type="OrthoDB" id="9797826at2"/>
<dbReference type="RefSeq" id="WP_016175023.1">
    <property type="nucleotide sequence ID" value="NZ_KE136389.1"/>
</dbReference>
<dbReference type="Pfam" id="PF00583">
    <property type="entry name" value="Acetyltransf_1"/>
    <property type="match status" value="1"/>
</dbReference>
<sequence>MIIKQAELTDVPELLTLYQELLPFEMTLVEAKQTTAKMIRDETYFLAVAKENQEIVGTALGICCQTVTVPFLVIEDVIVKEKTRGKGVGRQLMMALDDFATKNNCAYAVLVSSGYRKAAHQFYESVGFTEGVRGFRKVYVE</sequence>
<evidence type="ECO:0000259" key="3">
    <source>
        <dbReference type="PROSITE" id="PS51186"/>
    </source>
</evidence>
<keyword evidence="2" id="KW-0012">Acyltransferase</keyword>
<dbReference type="GO" id="GO:0016747">
    <property type="term" value="F:acyltransferase activity, transferring groups other than amino-acyl groups"/>
    <property type="evidence" value="ECO:0007669"/>
    <property type="project" value="InterPro"/>
</dbReference>
<keyword evidence="1" id="KW-0808">Transferase</keyword>
<dbReference type="EMBL" id="AHYT01000004">
    <property type="protein sequence ID" value="EOT29274.1"/>
    <property type="molecule type" value="Genomic_DNA"/>
</dbReference>
<protein>
    <recommendedName>
        <fullName evidence="3">N-acetyltransferase domain-containing protein</fullName>
    </recommendedName>
</protein>
<evidence type="ECO:0000313" key="4">
    <source>
        <dbReference type="EMBL" id="EOT29274.1"/>
    </source>
</evidence>
<organism evidence="4 5">
    <name type="scientific">Enterococcus saccharolyticus subsp. saccharolyticus ATCC 43076</name>
    <dbReference type="NCBI Taxonomy" id="1139996"/>
    <lineage>
        <taxon>Bacteria</taxon>
        <taxon>Bacillati</taxon>
        <taxon>Bacillota</taxon>
        <taxon>Bacilli</taxon>
        <taxon>Lactobacillales</taxon>
        <taxon>Enterococcaceae</taxon>
        <taxon>Enterococcus</taxon>
    </lineage>
</organism>
<proteinExistence type="predicted"/>
<dbReference type="Proteomes" id="UP000014136">
    <property type="component" value="Unassembled WGS sequence"/>
</dbReference>
<gene>
    <name evidence="4" type="ORF">OMQ_01226</name>
</gene>
<keyword evidence="5" id="KW-1185">Reference proteome</keyword>
<dbReference type="AlphaFoldDB" id="S0NHU9"/>
<dbReference type="eggNOG" id="COG0456">
    <property type="taxonomic scope" value="Bacteria"/>
</dbReference>
<evidence type="ECO:0000313" key="5">
    <source>
        <dbReference type="Proteomes" id="UP000014136"/>
    </source>
</evidence>
<evidence type="ECO:0000256" key="1">
    <source>
        <dbReference type="ARBA" id="ARBA00022679"/>
    </source>
</evidence>
<dbReference type="InterPro" id="IPR050832">
    <property type="entry name" value="Bact_Acetyltransf"/>
</dbReference>
<dbReference type="SUPFAM" id="SSF55729">
    <property type="entry name" value="Acyl-CoA N-acyltransferases (Nat)"/>
    <property type="match status" value="1"/>
</dbReference>
<name>S0NHU9_9ENTE</name>
<dbReference type="PANTHER" id="PTHR43877">
    <property type="entry name" value="AMINOALKYLPHOSPHONATE N-ACETYLTRANSFERASE-RELATED-RELATED"/>
    <property type="match status" value="1"/>
</dbReference>
<dbReference type="PROSITE" id="PS51186">
    <property type="entry name" value="GNAT"/>
    <property type="match status" value="1"/>
</dbReference>
<dbReference type="CDD" id="cd04301">
    <property type="entry name" value="NAT_SF"/>
    <property type="match status" value="1"/>
</dbReference>
<feature type="domain" description="N-acetyltransferase" evidence="3">
    <location>
        <begin position="1"/>
        <end position="141"/>
    </location>
</feature>
<dbReference type="InterPro" id="IPR016181">
    <property type="entry name" value="Acyl_CoA_acyltransferase"/>
</dbReference>
<dbReference type="Gene3D" id="3.40.630.30">
    <property type="match status" value="1"/>
</dbReference>
<dbReference type="PANTHER" id="PTHR43877:SF2">
    <property type="entry name" value="AMINOALKYLPHOSPHONATE N-ACETYLTRANSFERASE-RELATED"/>
    <property type="match status" value="1"/>
</dbReference>
<dbReference type="HOGENOM" id="CLU_013985_34_5_9"/>